<evidence type="ECO:0000259" key="3">
    <source>
        <dbReference type="Pfam" id="PF00534"/>
    </source>
</evidence>
<evidence type="ECO:0000256" key="1">
    <source>
        <dbReference type="ARBA" id="ARBA00022676"/>
    </source>
</evidence>
<dbReference type="Gene3D" id="3.40.50.2000">
    <property type="entry name" value="Glycogen Phosphorylase B"/>
    <property type="match status" value="2"/>
</dbReference>
<dbReference type="EMBL" id="CP012673">
    <property type="protein sequence ID" value="AUX38913.1"/>
    <property type="molecule type" value="Genomic_DNA"/>
</dbReference>
<dbReference type="SUPFAM" id="SSF53756">
    <property type="entry name" value="UDP-Glycosyltransferase/glycogen phosphorylase"/>
    <property type="match status" value="1"/>
</dbReference>
<accession>A0A2L0EHZ4</accession>
<evidence type="ECO:0000256" key="2">
    <source>
        <dbReference type="ARBA" id="ARBA00022679"/>
    </source>
</evidence>
<dbReference type="Proteomes" id="UP000238348">
    <property type="component" value="Chromosome"/>
</dbReference>
<dbReference type="AlphaFoldDB" id="A0A2L0EHZ4"/>
<dbReference type="InterPro" id="IPR028098">
    <property type="entry name" value="Glyco_trans_4-like_N"/>
</dbReference>
<dbReference type="PANTHER" id="PTHR12526:SF510">
    <property type="entry name" value="D-INOSITOL 3-PHOSPHATE GLYCOSYLTRANSFERASE"/>
    <property type="match status" value="1"/>
</dbReference>
<sequence length="652" mass="72634">MRICCIMKYPPIQGGVSARCYWIARGLAKRGHQVTVVTNATEVEDDYRIWTSPEDIARLEAEFDNGGRVRVVTTGHFRQSSWYIPYANPYLTKLAALGTEEIRRIDAEVVFSSYFEPYGMSAHLAASWTGIPHVVQHAGSDRTRLMDHPELSLAYREMLRRASLVVTGDLDLSGLGIPLDRFARIRHGHLPDEFSPEGPKLDIDALVRRAAEPGAPGVNNTRPIDRDAVTIGLYGKLGEVKGSYDLIAALARLRKQGKRFNLVTLSNGREKTKFLAAIREAGIDDCTWVLPFIPHWRVPEFIRACTAVCFLERKFPVEIHTPSLPREVMACGTCLILSGEIANKPYCSPGLRDGENVLVVQDPSNIDQLAATLDQVITDPERARAIGMAGIGVYSHKPIDDLGETYEELFARAIKNGASPAKMDLGVAKHTWEEEILSMLRRFMPVSFRGLEARIRASLRGFLESFDLSGASMESAALAFADELLARDEWPSELAPAAVTREVFRFEREQLWLVVDVETKRGEAPFPEHRRPHAEAGVTKDGRRVLGALKPVRSAWVHVEQFAVDVEAAIATLVTGQKITSMPTLAEPALYVFQKRGSLKGRVFRINREARDFLAGCDEKRTVAELVGAGISRDHLYDFVRQLAKEQVIALR</sequence>
<dbReference type="Pfam" id="PF13579">
    <property type="entry name" value="Glyco_trans_4_4"/>
    <property type="match status" value="1"/>
</dbReference>
<feature type="domain" description="Glycosyl transferase family 1" evidence="3">
    <location>
        <begin position="226"/>
        <end position="389"/>
    </location>
</feature>
<evidence type="ECO:0000313" key="6">
    <source>
        <dbReference type="Proteomes" id="UP000238348"/>
    </source>
</evidence>
<proteinExistence type="predicted"/>
<dbReference type="PANTHER" id="PTHR12526">
    <property type="entry name" value="GLYCOSYLTRANSFERASE"/>
    <property type="match status" value="1"/>
</dbReference>
<name>A0A2L0EHZ4_SORCE</name>
<protein>
    <submittedName>
        <fullName evidence="5">Glycosyl transferase family 1</fullName>
    </submittedName>
</protein>
<keyword evidence="1" id="KW-0328">Glycosyltransferase</keyword>
<dbReference type="InterPro" id="IPR001296">
    <property type="entry name" value="Glyco_trans_1"/>
</dbReference>
<organism evidence="5 6">
    <name type="scientific">Sorangium cellulosum</name>
    <name type="common">Polyangium cellulosum</name>
    <dbReference type="NCBI Taxonomy" id="56"/>
    <lineage>
        <taxon>Bacteria</taxon>
        <taxon>Pseudomonadati</taxon>
        <taxon>Myxococcota</taxon>
        <taxon>Polyangia</taxon>
        <taxon>Polyangiales</taxon>
        <taxon>Polyangiaceae</taxon>
        <taxon>Sorangium</taxon>
    </lineage>
</organism>
<reference evidence="5 6" key="1">
    <citation type="submission" date="2015-09" db="EMBL/GenBank/DDBJ databases">
        <title>Sorangium comparison.</title>
        <authorList>
            <person name="Zaburannyi N."/>
            <person name="Bunk B."/>
            <person name="Overmann J."/>
            <person name="Mueller R."/>
        </authorList>
    </citation>
    <scope>NUCLEOTIDE SEQUENCE [LARGE SCALE GENOMIC DNA]</scope>
    <source>
        <strain evidence="5 6">So ce26</strain>
    </source>
</reference>
<gene>
    <name evidence="5" type="ORF">SOCE26_002940</name>
</gene>
<evidence type="ECO:0000313" key="5">
    <source>
        <dbReference type="EMBL" id="AUX38913.1"/>
    </source>
</evidence>
<evidence type="ECO:0000259" key="4">
    <source>
        <dbReference type="Pfam" id="PF13579"/>
    </source>
</evidence>
<dbReference type="Pfam" id="PF00534">
    <property type="entry name" value="Glycos_transf_1"/>
    <property type="match status" value="1"/>
</dbReference>
<feature type="domain" description="Glycosyltransferase subfamily 4-like N-terminal" evidence="4">
    <location>
        <begin position="14"/>
        <end position="167"/>
    </location>
</feature>
<dbReference type="GO" id="GO:0016757">
    <property type="term" value="F:glycosyltransferase activity"/>
    <property type="evidence" value="ECO:0007669"/>
    <property type="project" value="UniProtKB-KW"/>
</dbReference>
<keyword evidence="2 5" id="KW-0808">Transferase</keyword>